<proteinExistence type="inferred from homology"/>
<evidence type="ECO:0000313" key="6">
    <source>
        <dbReference type="Proteomes" id="UP001303046"/>
    </source>
</evidence>
<dbReference type="Pfam" id="PF00245">
    <property type="entry name" value="Alk_phosphatase"/>
    <property type="match status" value="1"/>
</dbReference>
<evidence type="ECO:0000256" key="2">
    <source>
        <dbReference type="ARBA" id="ARBA00022553"/>
    </source>
</evidence>
<dbReference type="SMART" id="SM00098">
    <property type="entry name" value="alkPPc"/>
    <property type="match status" value="1"/>
</dbReference>
<keyword evidence="2" id="KW-0597">Phosphoprotein</keyword>
<dbReference type="Proteomes" id="UP001303046">
    <property type="component" value="Unassembled WGS sequence"/>
</dbReference>
<name>A0ABR1DMB9_NECAM</name>
<dbReference type="EC" id="3.1.3.1" evidence="1"/>
<dbReference type="InterPro" id="IPR017850">
    <property type="entry name" value="Alkaline_phosphatase_core_sf"/>
</dbReference>
<dbReference type="SUPFAM" id="SSF53649">
    <property type="entry name" value="Alkaline phosphatase-like"/>
    <property type="match status" value="2"/>
</dbReference>
<protein>
    <recommendedName>
        <fullName evidence="1">alkaline phosphatase</fullName>
        <ecNumber evidence="1">3.1.3.1</ecNumber>
    </recommendedName>
</protein>
<organism evidence="5 6">
    <name type="scientific">Necator americanus</name>
    <name type="common">Human hookworm</name>
    <dbReference type="NCBI Taxonomy" id="51031"/>
    <lineage>
        <taxon>Eukaryota</taxon>
        <taxon>Metazoa</taxon>
        <taxon>Ecdysozoa</taxon>
        <taxon>Nematoda</taxon>
        <taxon>Chromadorea</taxon>
        <taxon>Rhabditida</taxon>
        <taxon>Rhabditina</taxon>
        <taxon>Rhabditomorpha</taxon>
        <taxon>Strongyloidea</taxon>
        <taxon>Ancylostomatidae</taxon>
        <taxon>Bunostominae</taxon>
        <taxon>Necator</taxon>
    </lineage>
</organism>
<keyword evidence="4" id="KW-0812">Transmembrane</keyword>
<dbReference type="PANTHER" id="PTHR11596">
    <property type="entry name" value="ALKALINE PHOSPHATASE"/>
    <property type="match status" value="1"/>
</dbReference>
<accession>A0ABR1DMB9</accession>
<sequence length="485" mass="53561">MAVGFVTNTRITHGTPAALYAKVCSFLCLADAAVYCDEMGVSKLPKSSADIGAPCAERCQPFIPGLPRGLQQPRELQKNSHQQKVLFCCFWDENAVGISRHIGYDVIAKNYGDDCTDIAKQLLSYPASNFKVMMGGGANFLKDKSRGGSREDGINIDLEWKKLGGRRKVLNNVRDLQAVTESDGKLLGIFAPSHFPIYVEEQIVGKKTVPRLVEMTEKAIRQLQYDEKGFFLMVEGGMIDVMEHTNQMHFAFGELYEFEEAIRKAREMTDPSETLIIVTADHGHALTMPGYLPVEESLFGSDIIKHFFGDEEITLEVPSIFFATGPGYRGGYRLIGDYIDKEEREQPHSAPPSAIPMNSGHHGGEDVGLWADGPLSELFASTLENTEVAYIIKFLLCAKHLDYTFCNASALIETSTQDKSVEGSLEGLSAKMDPKILVLLSISMLTVTILSLLIAIVVILFLFTHLRYGNKRQDSADLGSEKSPV</sequence>
<comment type="caution">
    <text evidence="5">The sequence shown here is derived from an EMBL/GenBank/DDBJ whole genome shotgun (WGS) entry which is preliminary data.</text>
</comment>
<evidence type="ECO:0000256" key="1">
    <source>
        <dbReference type="ARBA" id="ARBA00012647"/>
    </source>
</evidence>
<keyword evidence="4" id="KW-0472">Membrane</keyword>
<dbReference type="EMBL" id="JAVFWL010000004">
    <property type="protein sequence ID" value="KAK6751465.1"/>
    <property type="molecule type" value="Genomic_DNA"/>
</dbReference>
<gene>
    <name evidence="5" type="primary">Necator_chrIV.g16376</name>
    <name evidence="5" type="ORF">RB195_003080</name>
</gene>
<keyword evidence="6" id="KW-1185">Reference proteome</keyword>
<reference evidence="5 6" key="1">
    <citation type="submission" date="2023-08" db="EMBL/GenBank/DDBJ databases">
        <title>A Necator americanus chromosomal reference genome.</title>
        <authorList>
            <person name="Ilik V."/>
            <person name="Petrzelkova K.J."/>
            <person name="Pardy F."/>
            <person name="Fuh T."/>
            <person name="Niatou-Singa F.S."/>
            <person name="Gouil Q."/>
            <person name="Baker L."/>
            <person name="Ritchie M.E."/>
            <person name="Jex A.R."/>
            <person name="Gazzola D."/>
            <person name="Li H."/>
            <person name="Toshio Fujiwara R."/>
            <person name="Zhan B."/>
            <person name="Aroian R.V."/>
            <person name="Pafco B."/>
            <person name="Schwarz E.M."/>
        </authorList>
    </citation>
    <scope>NUCLEOTIDE SEQUENCE [LARGE SCALE GENOMIC DNA]</scope>
    <source>
        <strain evidence="5 6">Aroian</strain>
        <tissue evidence="5">Whole animal</tissue>
    </source>
</reference>
<dbReference type="PRINTS" id="PR00113">
    <property type="entry name" value="ALKPHPHTASE"/>
</dbReference>
<evidence type="ECO:0000256" key="4">
    <source>
        <dbReference type="SAM" id="Phobius"/>
    </source>
</evidence>
<evidence type="ECO:0000256" key="3">
    <source>
        <dbReference type="RuleBase" id="RU003946"/>
    </source>
</evidence>
<dbReference type="PANTHER" id="PTHR11596:SF5">
    <property type="entry name" value="ALKALINE PHOSPHATASE"/>
    <property type="match status" value="1"/>
</dbReference>
<comment type="similarity">
    <text evidence="3">Belongs to the alkaline phosphatase family.</text>
</comment>
<keyword evidence="4" id="KW-1133">Transmembrane helix</keyword>
<dbReference type="Gene3D" id="3.40.720.10">
    <property type="entry name" value="Alkaline Phosphatase, subunit A"/>
    <property type="match status" value="2"/>
</dbReference>
<evidence type="ECO:0000313" key="5">
    <source>
        <dbReference type="EMBL" id="KAK6751465.1"/>
    </source>
</evidence>
<feature type="transmembrane region" description="Helical" evidence="4">
    <location>
        <begin position="436"/>
        <end position="463"/>
    </location>
</feature>
<dbReference type="InterPro" id="IPR001952">
    <property type="entry name" value="Alkaline_phosphatase"/>
</dbReference>